<evidence type="ECO:0000313" key="2">
    <source>
        <dbReference type="Proteomes" id="UP000501568"/>
    </source>
</evidence>
<gene>
    <name evidence="1" type="ORF">G5C33_00945</name>
</gene>
<protein>
    <submittedName>
        <fullName evidence="1">Uncharacterized protein</fullName>
    </submittedName>
</protein>
<keyword evidence="2" id="KW-1185">Reference proteome</keyword>
<dbReference type="KEGG" id="spzr:G5C33_00945"/>
<sequence>MLVAAVIGTVLLWRGPEARLRAGLERSGLSPEVAACAAEHMADALSIDQLRQLADLQRAGDTDDRETLERRMRALDDPQIVRVSARALTQCALGAVIDGI</sequence>
<name>A0A6G6Y9U7_9SPHN</name>
<dbReference type="AlphaFoldDB" id="A0A6G6Y9U7"/>
<reference evidence="1 2" key="1">
    <citation type="submission" date="2020-02" db="EMBL/GenBank/DDBJ databases">
        <authorList>
            <person name="Zheng R.K."/>
            <person name="Sun C.M."/>
        </authorList>
    </citation>
    <scope>NUCLEOTIDE SEQUENCE [LARGE SCALE GENOMIC DNA]</scope>
    <source>
        <strain evidence="2">zrk23</strain>
    </source>
</reference>
<dbReference type="Proteomes" id="UP000501568">
    <property type="component" value="Chromosome"/>
</dbReference>
<accession>A0A6G6Y9U7</accession>
<evidence type="ECO:0000313" key="1">
    <source>
        <dbReference type="EMBL" id="QIG81705.1"/>
    </source>
</evidence>
<organism evidence="1 2">
    <name type="scientific">Stakelama tenebrarum</name>
    <dbReference type="NCBI Taxonomy" id="2711215"/>
    <lineage>
        <taxon>Bacteria</taxon>
        <taxon>Pseudomonadati</taxon>
        <taxon>Pseudomonadota</taxon>
        <taxon>Alphaproteobacteria</taxon>
        <taxon>Sphingomonadales</taxon>
        <taxon>Sphingomonadaceae</taxon>
        <taxon>Stakelama</taxon>
    </lineage>
</organism>
<dbReference type="EMBL" id="CP049109">
    <property type="protein sequence ID" value="QIG81705.1"/>
    <property type="molecule type" value="Genomic_DNA"/>
</dbReference>
<proteinExistence type="predicted"/>